<sequence>EDDHHSTCQGVCIGWLHDGPVTIYFFPKLKEHLSGTRFSSGSDVDTSAENWLNRQGRDFDQAGSNKLVLRSDKRLIRFGDYVEKLSASPLNSLLYFLFNVNT</sequence>
<dbReference type="EMBL" id="BGPR01051908">
    <property type="protein sequence ID" value="GBO28814.1"/>
    <property type="molecule type" value="Genomic_DNA"/>
</dbReference>
<dbReference type="OrthoDB" id="616263at2759"/>
<gene>
    <name evidence="1" type="ORF">AVEN_24435_1</name>
</gene>
<dbReference type="AlphaFoldDB" id="A0A4Y2VX32"/>
<comment type="caution">
    <text evidence="1">The sequence shown here is derived from an EMBL/GenBank/DDBJ whole genome shotgun (WGS) entry which is preliminary data.</text>
</comment>
<evidence type="ECO:0000313" key="2">
    <source>
        <dbReference type="Proteomes" id="UP000499080"/>
    </source>
</evidence>
<accession>A0A4Y2VX32</accession>
<protein>
    <submittedName>
        <fullName evidence="1">Uncharacterized protein</fullName>
    </submittedName>
</protein>
<dbReference type="Proteomes" id="UP000499080">
    <property type="component" value="Unassembled WGS sequence"/>
</dbReference>
<name>A0A4Y2VX32_ARAVE</name>
<evidence type="ECO:0000313" key="1">
    <source>
        <dbReference type="EMBL" id="GBO28814.1"/>
    </source>
</evidence>
<reference evidence="1 2" key="1">
    <citation type="journal article" date="2019" name="Sci. Rep.">
        <title>Orb-weaving spider Araneus ventricosus genome elucidates the spidroin gene catalogue.</title>
        <authorList>
            <person name="Kono N."/>
            <person name="Nakamura H."/>
            <person name="Ohtoshi R."/>
            <person name="Moran D.A.P."/>
            <person name="Shinohara A."/>
            <person name="Yoshida Y."/>
            <person name="Fujiwara M."/>
            <person name="Mori M."/>
            <person name="Tomita M."/>
            <person name="Arakawa K."/>
        </authorList>
    </citation>
    <scope>NUCLEOTIDE SEQUENCE [LARGE SCALE GENOMIC DNA]</scope>
</reference>
<proteinExistence type="predicted"/>
<organism evidence="1 2">
    <name type="scientific">Araneus ventricosus</name>
    <name type="common">Orbweaver spider</name>
    <name type="synonym">Epeira ventricosa</name>
    <dbReference type="NCBI Taxonomy" id="182803"/>
    <lineage>
        <taxon>Eukaryota</taxon>
        <taxon>Metazoa</taxon>
        <taxon>Ecdysozoa</taxon>
        <taxon>Arthropoda</taxon>
        <taxon>Chelicerata</taxon>
        <taxon>Arachnida</taxon>
        <taxon>Araneae</taxon>
        <taxon>Araneomorphae</taxon>
        <taxon>Entelegynae</taxon>
        <taxon>Araneoidea</taxon>
        <taxon>Araneidae</taxon>
        <taxon>Araneus</taxon>
    </lineage>
</organism>
<keyword evidence="2" id="KW-1185">Reference proteome</keyword>
<feature type="non-terminal residue" evidence="1">
    <location>
        <position position="1"/>
    </location>
</feature>